<sequence length="619" mass="67657">MKTLFRFIGKIIKGIWKVITFIRLALANLLFIAAIVFIYFSFSQISSNEEATPVEKEPKALVLNISGTIVEQRRFVNPMDSLTGSLLGNEVPKENVLYDIRETIRHAASDENVSGLVLSLKKMPETNLTKLRYIAKAINEFKASGKPVYAIGDFYNQSQYYLASYADKIYLAPDGGVLLRGYSSYSLYYKTLLENLDVTTHVFKVGTYKSAVEPFTRNNMSAPAKEAASVWLGQLWGAYVDDVASNRGIEKSVLNPSMDNFLKEFEQADGSLAQLAVQLDMVDELATRQQARDAMIEAFGGDEKNGFKSIGYYTYKDEVTQAPEVTDNEIAIVVASGAIMDGPQKGNSVGGDTTAALIRKARLNDDIKALVLRVDSPGGSAFASEVIRNELIAFKETNRPVVVSMSSLAASGGYWISMSADEIMAQPTTLTGSIGIFSVVTTFEKGFNKYGVYSDGLGTSPFSGIGITSGLNDGAKRAMQLGIENGYRRFTGLVSDNRGIDANAVEKIAEGRVWTGQDAVDNGLVDSIGDFDDAIARAASLAEIDTYSLNWLQKSLTPAQQFLQDFSKRISVSLGLDVNMWLPSALQPIASQVQQDLSVMQQFNDPNGYYTLCLPCQVQ</sequence>
<keyword evidence="3 10" id="KW-0645">Protease</keyword>
<dbReference type="InterPro" id="IPR004635">
    <property type="entry name" value="Pept_S49_SppA"/>
</dbReference>
<dbReference type="RefSeq" id="WP_141347072.1">
    <property type="nucleotide sequence ID" value="NZ_BJLF01000022.1"/>
</dbReference>
<reference evidence="10 11" key="1">
    <citation type="submission" date="2019-06" db="EMBL/GenBank/DDBJ databases">
        <title>Whole genome shotgun sequence of Vibrio inusitatus NBRC 102082.</title>
        <authorList>
            <person name="Hosoyama A."/>
            <person name="Uohara A."/>
            <person name="Ohji S."/>
            <person name="Ichikawa N."/>
        </authorList>
    </citation>
    <scope>NUCLEOTIDE SEQUENCE [LARGE SCALE GENOMIC DNA]</scope>
    <source>
        <strain evidence="10 11">NBRC 102082</strain>
    </source>
</reference>
<gene>
    <name evidence="10" type="ORF">VIN01S_34560</name>
</gene>
<dbReference type="Gene3D" id="3.90.226.10">
    <property type="entry name" value="2-enoyl-CoA Hydratase, Chain A, domain 1"/>
    <property type="match status" value="2"/>
</dbReference>
<evidence type="ECO:0000256" key="3">
    <source>
        <dbReference type="ARBA" id="ARBA00022670"/>
    </source>
</evidence>
<dbReference type="InterPro" id="IPR002142">
    <property type="entry name" value="Peptidase_S49"/>
</dbReference>
<dbReference type="PIRSF" id="PIRSF001217">
    <property type="entry name" value="Protease_4_SppA"/>
    <property type="match status" value="1"/>
</dbReference>
<keyword evidence="6 8" id="KW-0472">Membrane</keyword>
<dbReference type="PANTHER" id="PTHR33209:SF1">
    <property type="entry name" value="PEPTIDASE S49 DOMAIN-CONTAINING PROTEIN"/>
    <property type="match status" value="1"/>
</dbReference>
<dbReference type="Pfam" id="PF01343">
    <property type="entry name" value="Peptidase_S49"/>
    <property type="match status" value="2"/>
</dbReference>
<dbReference type="GO" id="GO:0006465">
    <property type="term" value="P:signal peptide processing"/>
    <property type="evidence" value="ECO:0007669"/>
    <property type="project" value="InterPro"/>
</dbReference>
<proteinExistence type="inferred from homology"/>
<feature type="transmembrane region" description="Helical" evidence="8">
    <location>
        <begin position="21"/>
        <end position="42"/>
    </location>
</feature>
<evidence type="ECO:0000259" key="9">
    <source>
        <dbReference type="Pfam" id="PF01343"/>
    </source>
</evidence>
<evidence type="ECO:0000256" key="4">
    <source>
        <dbReference type="ARBA" id="ARBA00022801"/>
    </source>
</evidence>
<dbReference type="NCBIfam" id="TIGR00705">
    <property type="entry name" value="SppA_67K"/>
    <property type="match status" value="1"/>
</dbReference>
<comment type="subcellular location">
    <subcellularLocation>
        <location evidence="1">Membrane</location>
    </subcellularLocation>
</comment>
<keyword evidence="5" id="KW-0720">Serine protease</keyword>
<evidence type="ECO:0000256" key="8">
    <source>
        <dbReference type="SAM" id="Phobius"/>
    </source>
</evidence>
<dbReference type="EMBL" id="BJLF01000022">
    <property type="protein sequence ID" value="GEA52652.1"/>
    <property type="molecule type" value="Genomic_DNA"/>
</dbReference>
<dbReference type="SUPFAM" id="SSF52096">
    <property type="entry name" value="ClpP/crotonase"/>
    <property type="match status" value="2"/>
</dbReference>
<evidence type="ECO:0000313" key="11">
    <source>
        <dbReference type="Proteomes" id="UP000318717"/>
    </source>
</evidence>
<dbReference type="Gene3D" id="6.20.330.10">
    <property type="match status" value="1"/>
</dbReference>
<dbReference type="GO" id="GO:0016020">
    <property type="term" value="C:membrane"/>
    <property type="evidence" value="ECO:0007669"/>
    <property type="project" value="UniProtKB-SubCell"/>
</dbReference>
<dbReference type="OrthoDB" id="9764363at2"/>
<dbReference type="InterPro" id="IPR029045">
    <property type="entry name" value="ClpP/crotonase-like_dom_sf"/>
</dbReference>
<dbReference type="NCBIfam" id="TIGR00706">
    <property type="entry name" value="SppA_dom"/>
    <property type="match status" value="1"/>
</dbReference>
<feature type="active site" description="Proton donor/acceptor" evidence="7">
    <location>
        <position position="209"/>
    </location>
</feature>
<evidence type="ECO:0000256" key="2">
    <source>
        <dbReference type="ARBA" id="ARBA00008683"/>
    </source>
</evidence>
<comment type="similarity">
    <text evidence="2">Belongs to the peptidase S49 family.</text>
</comment>
<feature type="active site" description="Nucleophile" evidence="7">
    <location>
        <position position="411"/>
    </location>
</feature>
<keyword evidence="11" id="KW-1185">Reference proteome</keyword>
<keyword evidence="8" id="KW-0812">Transmembrane</keyword>
<dbReference type="PANTHER" id="PTHR33209">
    <property type="entry name" value="PROTEASE 4"/>
    <property type="match status" value="1"/>
</dbReference>
<dbReference type="InterPro" id="IPR004634">
    <property type="entry name" value="Pept_S49_pIV"/>
</dbReference>
<keyword evidence="8" id="KW-1133">Transmembrane helix</keyword>
<comment type="caution">
    <text evidence="10">The sequence shown here is derived from an EMBL/GenBank/DDBJ whole genome shotgun (WGS) entry which is preliminary data.</text>
</comment>
<dbReference type="GO" id="GO:0008236">
    <property type="term" value="F:serine-type peptidase activity"/>
    <property type="evidence" value="ECO:0007669"/>
    <property type="project" value="UniProtKB-KW"/>
</dbReference>
<protein>
    <submittedName>
        <fullName evidence="10">Protease</fullName>
    </submittedName>
</protein>
<evidence type="ECO:0000256" key="6">
    <source>
        <dbReference type="ARBA" id="ARBA00023136"/>
    </source>
</evidence>
<evidence type="ECO:0000313" key="10">
    <source>
        <dbReference type="EMBL" id="GEA52652.1"/>
    </source>
</evidence>
<evidence type="ECO:0000256" key="1">
    <source>
        <dbReference type="ARBA" id="ARBA00004370"/>
    </source>
</evidence>
<feature type="domain" description="Peptidase S49" evidence="9">
    <location>
        <begin position="141"/>
        <end position="294"/>
    </location>
</feature>
<name>A0A4Y3I1C7_9VIBR</name>
<dbReference type="CDD" id="cd07023">
    <property type="entry name" value="S49_Sppa_N_C"/>
    <property type="match status" value="1"/>
</dbReference>
<dbReference type="Proteomes" id="UP000318717">
    <property type="component" value="Unassembled WGS sequence"/>
</dbReference>
<evidence type="ECO:0000256" key="5">
    <source>
        <dbReference type="ARBA" id="ARBA00022825"/>
    </source>
</evidence>
<evidence type="ECO:0000256" key="7">
    <source>
        <dbReference type="PIRSR" id="PIRSR001217-1"/>
    </source>
</evidence>
<keyword evidence="4" id="KW-0378">Hydrolase</keyword>
<dbReference type="InterPro" id="IPR047272">
    <property type="entry name" value="S49_SppA_C"/>
</dbReference>
<accession>A0A4Y3I1C7</accession>
<dbReference type="CDD" id="cd07018">
    <property type="entry name" value="S49_SppA_67K_type"/>
    <property type="match status" value="1"/>
</dbReference>
<dbReference type="AlphaFoldDB" id="A0A4Y3I1C7"/>
<feature type="domain" description="Peptidase S49" evidence="9">
    <location>
        <begin position="394"/>
        <end position="544"/>
    </location>
</feature>
<organism evidence="10 11">
    <name type="scientific">Vibrio inusitatus NBRC 102082</name>
    <dbReference type="NCBI Taxonomy" id="1219070"/>
    <lineage>
        <taxon>Bacteria</taxon>
        <taxon>Pseudomonadati</taxon>
        <taxon>Pseudomonadota</taxon>
        <taxon>Gammaproteobacteria</taxon>
        <taxon>Vibrionales</taxon>
        <taxon>Vibrionaceae</taxon>
        <taxon>Vibrio</taxon>
    </lineage>
</organism>
<dbReference type="InterPro" id="IPR047217">
    <property type="entry name" value="S49_SppA_67K_type_N"/>
</dbReference>